<reference evidence="2" key="1">
    <citation type="journal article" date="2015" name="Nat. Genet.">
        <title>The genome and transcriptome of the zoonotic hookworm Ancylostoma ceylanicum identify infection-specific gene families.</title>
        <authorList>
            <person name="Schwarz E.M."/>
            <person name="Hu Y."/>
            <person name="Antoshechkin I."/>
            <person name="Miller M.M."/>
            <person name="Sternberg P.W."/>
            <person name="Aroian R.V."/>
        </authorList>
    </citation>
    <scope>NUCLEOTIDE SEQUENCE</scope>
    <source>
        <strain evidence="2">HY135</strain>
    </source>
</reference>
<evidence type="ECO:0000313" key="1">
    <source>
        <dbReference type="EMBL" id="EYC33567.1"/>
    </source>
</evidence>
<protein>
    <submittedName>
        <fullName evidence="1">Uncharacterized protein</fullName>
    </submittedName>
</protein>
<evidence type="ECO:0000313" key="2">
    <source>
        <dbReference type="Proteomes" id="UP000024635"/>
    </source>
</evidence>
<dbReference type="Proteomes" id="UP000024635">
    <property type="component" value="Unassembled WGS sequence"/>
</dbReference>
<dbReference type="AlphaFoldDB" id="A0A016W2T2"/>
<comment type="caution">
    <text evidence="1">The sequence shown here is derived from an EMBL/GenBank/DDBJ whole genome shotgun (WGS) entry which is preliminary data.</text>
</comment>
<proteinExistence type="predicted"/>
<keyword evidence="2" id="KW-1185">Reference proteome</keyword>
<dbReference type="EMBL" id="JARK01001338">
    <property type="protein sequence ID" value="EYC33567.1"/>
    <property type="molecule type" value="Genomic_DNA"/>
</dbReference>
<name>A0A016W2T2_9BILA</name>
<organism evidence="1 2">
    <name type="scientific">Ancylostoma ceylanicum</name>
    <dbReference type="NCBI Taxonomy" id="53326"/>
    <lineage>
        <taxon>Eukaryota</taxon>
        <taxon>Metazoa</taxon>
        <taxon>Ecdysozoa</taxon>
        <taxon>Nematoda</taxon>
        <taxon>Chromadorea</taxon>
        <taxon>Rhabditida</taxon>
        <taxon>Rhabditina</taxon>
        <taxon>Rhabditomorpha</taxon>
        <taxon>Strongyloidea</taxon>
        <taxon>Ancylostomatidae</taxon>
        <taxon>Ancylostomatinae</taxon>
        <taxon>Ancylostoma</taxon>
    </lineage>
</organism>
<sequence>MYCQVLLSLAFLSPNTREMYSQQILSLFVLANRLLTHSLAKWITEQNLTHKICCLVHPLCGCWVLPCPRCVDVAARQSAGAAIGFDVPSQTFAESKSLVIGAPAAKMGGGGVSFELLFG</sequence>
<accession>A0A016W2T2</accession>
<gene>
    <name evidence="1" type="primary">Acey_s0002.g865</name>
    <name evidence="1" type="ORF">Y032_0002g865</name>
</gene>